<organism evidence="1">
    <name type="scientific">Klebsiella pneumoniae</name>
    <dbReference type="NCBI Taxonomy" id="573"/>
    <lineage>
        <taxon>Bacteria</taxon>
        <taxon>Pseudomonadati</taxon>
        <taxon>Pseudomonadota</taxon>
        <taxon>Gammaproteobacteria</taxon>
        <taxon>Enterobacterales</taxon>
        <taxon>Enterobacteriaceae</taxon>
        <taxon>Klebsiella/Raoultella group</taxon>
        <taxon>Klebsiella</taxon>
        <taxon>Klebsiella pneumoniae complex</taxon>
    </lineage>
</organism>
<reference evidence="1" key="1">
    <citation type="submission" date="2019-03" db="EMBL/GenBank/DDBJ databases">
        <authorList>
            <consortium name="Pathogen Informatics"/>
        </authorList>
    </citation>
    <scope>NUCLEOTIDE SEQUENCE</scope>
    <source>
        <strain evidence="1">5012STDY7626450</strain>
    </source>
</reference>
<gene>
    <name evidence="1" type="ORF">SAMEA4873652_05480</name>
</gene>
<name>A0A486SPK8_KLEPN</name>
<accession>A0A486SPK8</accession>
<dbReference type="AlphaFoldDB" id="A0A486SPK8"/>
<dbReference type="RefSeq" id="WP_135625234.1">
    <property type="nucleotide sequence ID" value="NZ_CAAGZE010000044.1"/>
</dbReference>
<proteinExistence type="predicted"/>
<protein>
    <submittedName>
        <fullName evidence="1">Uncharacterized protein</fullName>
    </submittedName>
</protein>
<evidence type="ECO:0000313" key="1">
    <source>
        <dbReference type="EMBL" id="VGM16115.1"/>
    </source>
</evidence>
<sequence length="119" mass="13314">MNTSTSYNTLQSVLQTYHDNYAIPMLKLLNLLQRDRTPESLLAAIKAQDLAQAMLEHISDVVSRIASLEHSTLTQDEADCISAEISDALLLLFQCIEETGEIALELVPNTNTREALYNY</sequence>
<dbReference type="EMBL" id="CAAHCV010000048">
    <property type="protein sequence ID" value="VGM16115.1"/>
    <property type="molecule type" value="Genomic_DNA"/>
</dbReference>